<comment type="caution">
    <text evidence="11">The sequence shown here is derived from an EMBL/GenBank/DDBJ whole genome shotgun (WGS) entry which is preliminary data.</text>
</comment>
<keyword evidence="3" id="KW-0472">Membrane</keyword>
<dbReference type="RefSeq" id="WP_032524050.1">
    <property type="nucleotide sequence ID" value="NZ_CP138934.1"/>
</dbReference>
<dbReference type="GO" id="GO:0015979">
    <property type="term" value="P:photosynthesis"/>
    <property type="evidence" value="ECO:0007669"/>
    <property type="project" value="UniProtKB-KW"/>
</dbReference>
<dbReference type="Pfam" id="PF14870">
    <property type="entry name" value="PSII_BNR"/>
    <property type="match status" value="1"/>
</dbReference>
<dbReference type="PANTHER" id="PTHR47199:SF2">
    <property type="entry name" value="PHOTOSYSTEM II STABILITY_ASSEMBLY FACTOR HCF136, CHLOROPLASTIC"/>
    <property type="match status" value="1"/>
</dbReference>
<dbReference type="OrthoDB" id="9813892at2"/>
<keyword evidence="7" id="KW-0793">Thylakoid</keyword>
<feature type="signal peptide" evidence="9">
    <location>
        <begin position="1"/>
        <end position="28"/>
    </location>
</feature>
<comment type="subcellular location">
    <subcellularLocation>
        <location evidence="7">Cellular thylakoid membrane</location>
        <topology evidence="7">Lipid-anchor</topology>
        <orientation evidence="7">Lumenal side</orientation>
    </subcellularLocation>
    <text evidence="7">Associated with a PSII precusor complex on the lumenal side of the thylakoid membrane.</text>
</comment>
<organism evidence="11 12">
    <name type="scientific">Prochlorococcus marinus str. GP2</name>
    <dbReference type="NCBI Taxonomy" id="59925"/>
    <lineage>
        <taxon>Bacteria</taxon>
        <taxon>Bacillati</taxon>
        <taxon>Cyanobacteriota</taxon>
        <taxon>Cyanophyceae</taxon>
        <taxon>Synechococcales</taxon>
        <taxon>Prochlorococcaceae</taxon>
        <taxon>Prochlorococcus</taxon>
    </lineage>
</organism>
<evidence type="ECO:0000259" key="10">
    <source>
        <dbReference type="Pfam" id="PF14870"/>
    </source>
</evidence>
<keyword evidence="1 7" id="KW-0602">Photosynthesis</keyword>
<evidence type="ECO:0000256" key="8">
    <source>
        <dbReference type="PIRNR" id="PIRNR017875"/>
    </source>
</evidence>
<dbReference type="GO" id="GO:0031676">
    <property type="term" value="C:plasma membrane-derived thylakoid membrane"/>
    <property type="evidence" value="ECO:0007669"/>
    <property type="project" value="UniProtKB-SubCell"/>
</dbReference>
<keyword evidence="5 7" id="KW-0604">Photosystem II</keyword>
<dbReference type="InterPro" id="IPR028203">
    <property type="entry name" value="PSII_CF48-like_dom"/>
</dbReference>
<evidence type="ECO:0000313" key="11">
    <source>
        <dbReference type="EMBL" id="KGF88532.1"/>
    </source>
</evidence>
<evidence type="ECO:0000256" key="6">
    <source>
        <dbReference type="ARBA" id="ARBA00023288"/>
    </source>
</evidence>
<evidence type="ECO:0000256" key="3">
    <source>
        <dbReference type="ARBA" id="ARBA00023136"/>
    </source>
</evidence>
<comment type="subunit">
    <text evidence="7">Part of early PSII assembly complexes which includes D1 (psbA) and PsbI; not found in mature PSII. Binds to the lumenal side of PSII complexes. Interacts with YidC.</text>
</comment>
<keyword evidence="6" id="KW-0449">Lipoprotein</keyword>
<keyword evidence="4" id="KW-0564">Palmitate</keyword>
<dbReference type="InterPro" id="IPR015943">
    <property type="entry name" value="WD40/YVTN_repeat-like_dom_sf"/>
</dbReference>
<accession>A0A0A1ZG64</accession>
<comment type="similarity">
    <text evidence="7 8">Belongs to the Ycf48 family.</text>
</comment>
<dbReference type="EMBL" id="JNAH01000003">
    <property type="protein sequence ID" value="KGF88532.1"/>
    <property type="molecule type" value="Genomic_DNA"/>
</dbReference>
<dbReference type="AlphaFoldDB" id="A0A0A1ZG64"/>
<comment type="domain">
    <text evidence="7">A 7-bladed beta-propeller torus, about 55 by 55 Angstroms, with a depth of about 25 Angstroms and a central pore.</text>
</comment>
<dbReference type="InterPro" id="IPR016705">
    <property type="entry name" value="Ycf48/Hcf136"/>
</dbReference>
<dbReference type="STRING" id="59925.EU91_0465"/>
<dbReference type="PANTHER" id="PTHR47199">
    <property type="entry name" value="PHOTOSYSTEM II STABILITY/ASSEMBLY FACTOR HCF136, CHLOROPLASTIC"/>
    <property type="match status" value="1"/>
</dbReference>
<dbReference type="NCBIfam" id="NF010237">
    <property type="entry name" value="PRK13684.1"/>
    <property type="match status" value="1"/>
</dbReference>
<dbReference type="GO" id="GO:0009523">
    <property type="term" value="C:photosystem II"/>
    <property type="evidence" value="ECO:0007669"/>
    <property type="project" value="UniProtKB-KW"/>
</dbReference>
<feature type="domain" description="Photosynthesis system II assembly factor Ycf48/Hcf136-like" evidence="10">
    <location>
        <begin position="31"/>
        <end position="336"/>
    </location>
</feature>
<dbReference type="SUPFAM" id="SSF110296">
    <property type="entry name" value="Oligoxyloglucan reducing end-specific cellobiohydrolase"/>
    <property type="match status" value="1"/>
</dbReference>
<feature type="chain" id="PRO_5008983902" description="Photosystem II assembly lipoprotein Ycf48" evidence="9">
    <location>
        <begin position="29"/>
        <end position="338"/>
    </location>
</feature>
<reference evidence="12" key="1">
    <citation type="journal article" date="2014" name="Sci. Data">
        <title>Genomes of diverse isolates of the marine cyanobacterium Prochlorococcus.</title>
        <authorList>
            <person name="Biller S."/>
            <person name="Berube P."/>
            <person name="Thompson J."/>
            <person name="Kelly L."/>
            <person name="Roggensack S."/>
            <person name="Awad L."/>
            <person name="Roache-Johnson K."/>
            <person name="Ding H."/>
            <person name="Giovannoni S.J."/>
            <person name="Moore L.R."/>
            <person name="Chisholm S.W."/>
        </authorList>
    </citation>
    <scope>NUCLEOTIDE SEQUENCE [LARGE SCALE GENOMIC DNA]</scope>
    <source>
        <strain evidence="12">GP2</strain>
    </source>
</reference>
<sequence>MKNFLTSIPNLLLSVVLCFVLSSCSSTGVKMSESSPWKTIQFEDQANALDVDFIDDNHGFLVGSNRLIKESNDGGETWEKRNLDLPSEENFRLLDIDFKGEEGWLIGQPSLVMHTLDAGKNWTRLSLGNKLPGQPFLITTVDAGVAELATTAGAIYETSDSGESWNAKVVDASGSGGVRDLRRTNKGDYVSVSSLGNFFSTLENDSDAWIAHQRASSKRVQSIGFNPEGSLWMLSRGAEIRFNEDTNDLENWSKPIIPILNGYNYLDMGWDPNGDIWAGGGNGTLIVSKDQGKTWNKDPIASELPTNFIKIVFIDKEALDNQKGFVLGERGYILKWSS</sequence>
<evidence type="ECO:0000256" key="1">
    <source>
        <dbReference type="ARBA" id="ARBA00022531"/>
    </source>
</evidence>
<comment type="function">
    <text evidence="7">A factor required for optimal assembly of photosystem II (PSII), acting in the early stages of PSII assembly. Also plays a role in replacement of photodamaged D1 (psbA). Assists YidC in synthesis of chlorophyll-binding proteins.</text>
</comment>
<proteinExistence type="inferred from homology"/>
<dbReference type="PIRSF" id="PIRSF017875">
    <property type="entry name" value="PSII_HCF136"/>
    <property type="match status" value="1"/>
</dbReference>
<dbReference type="HAMAP" id="MF_01348">
    <property type="entry name" value="Ycf48"/>
    <property type="match status" value="1"/>
</dbReference>
<dbReference type="PROSITE" id="PS51257">
    <property type="entry name" value="PROKAR_LIPOPROTEIN"/>
    <property type="match status" value="1"/>
</dbReference>
<evidence type="ECO:0000256" key="5">
    <source>
        <dbReference type="ARBA" id="ARBA00023276"/>
    </source>
</evidence>
<evidence type="ECO:0000313" key="12">
    <source>
        <dbReference type="Proteomes" id="UP000030598"/>
    </source>
</evidence>
<dbReference type="Gene3D" id="2.130.10.10">
    <property type="entry name" value="YVTN repeat-like/Quinoprotein amine dehydrogenase"/>
    <property type="match status" value="1"/>
</dbReference>
<name>A0A0A1ZG64_PROMR</name>
<evidence type="ECO:0000256" key="7">
    <source>
        <dbReference type="HAMAP-Rule" id="MF_01348"/>
    </source>
</evidence>
<evidence type="ECO:0000256" key="2">
    <source>
        <dbReference type="ARBA" id="ARBA00022729"/>
    </source>
</evidence>
<keyword evidence="2 7" id="KW-0732">Signal</keyword>
<gene>
    <name evidence="7" type="primary">ycf48</name>
    <name evidence="11" type="ORF">EU91_0465</name>
</gene>
<evidence type="ECO:0000256" key="4">
    <source>
        <dbReference type="ARBA" id="ARBA00023139"/>
    </source>
</evidence>
<protein>
    <recommendedName>
        <fullName evidence="7">Photosystem II assembly lipoprotein Ycf48</fullName>
    </recommendedName>
</protein>
<evidence type="ECO:0000256" key="9">
    <source>
        <dbReference type="SAM" id="SignalP"/>
    </source>
</evidence>
<dbReference type="GO" id="GO:0031977">
    <property type="term" value="C:thylakoid lumen"/>
    <property type="evidence" value="ECO:0007669"/>
    <property type="project" value="UniProtKB-UniRule"/>
</dbReference>
<dbReference type="eggNOG" id="COG4447">
    <property type="taxonomic scope" value="Bacteria"/>
</dbReference>
<dbReference type="Proteomes" id="UP000030598">
    <property type="component" value="Unassembled WGS sequence"/>
</dbReference>